<keyword evidence="11" id="KW-0812">Transmembrane</keyword>
<keyword evidence="7" id="KW-0418">Kinase</keyword>
<keyword evidence="11" id="KW-1133">Transmembrane helix</keyword>
<gene>
    <name evidence="13" type="ORF">HMPREF1316_2324</name>
</gene>
<dbReference type="STRING" id="1125712.HMPREF1316_2324"/>
<dbReference type="PATRIC" id="fig|1125712.3.peg.1560"/>
<dbReference type="GO" id="GO:0005886">
    <property type="term" value="C:plasma membrane"/>
    <property type="evidence" value="ECO:0007669"/>
    <property type="project" value="UniProtKB-SubCell"/>
</dbReference>
<evidence type="ECO:0000256" key="2">
    <source>
        <dbReference type="ARBA" id="ARBA00004236"/>
    </source>
</evidence>
<name>U2TNL0_9ACTN</name>
<keyword evidence="9" id="KW-0902">Two-component regulatory system</keyword>
<feature type="transmembrane region" description="Helical" evidence="11">
    <location>
        <begin position="156"/>
        <end position="178"/>
    </location>
</feature>
<proteinExistence type="predicted"/>
<keyword evidence="4" id="KW-0597">Phosphoprotein</keyword>
<evidence type="ECO:0000313" key="14">
    <source>
        <dbReference type="Proteomes" id="UP000016638"/>
    </source>
</evidence>
<dbReference type="GO" id="GO:0000155">
    <property type="term" value="F:phosphorelay sensor kinase activity"/>
    <property type="evidence" value="ECO:0007669"/>
    <property type="project" value="InterPro"/>
</dbReference>
<accession>U2TNL0</accession>
<organism evidence="13 14">
    <name type="scientific">Olsenella profusa F0195</name>
    <dbReference type="NCBI Taxonomy" id="1125712"/>
    <lineage>
        <taxon>Bacteria</taxon>
        <taxon>Bacillati</taxon>
        <taxon>Actinomycetota</taxon>
        <taxon>Coriobacteriia</taxon>
        <taxon>Coriobacteriales</taxon>
        <taxon>Atopobiaceae</taxon>
        <taxon>Olsenella</taxon>
    </lineage>
</organism>
<reference evidence="13 14" key="1">
    <citation type="submission" date="2013-08" db="EMBL/GenBank/DDBJ databases">
        <authorList>
            <person name="Durkin A.S."/>
            <person name="Haft D.R."/>
            <person name="McCorrison J."/>
            <person name="Torralba M."/>
            <person name="Gillis M."/>
            <person name="Haft D.H."/>
            <person name="Methe B."/>
            <person name="Sutton G."/>
            <person name="Nelson K.E."/>
        </authorList>
    </citation>
    <scope>NUCLEOTIDE SEQUENCE [LARGE SCALE GENOMIC DNA]</scope>
    <source>
        <strain evidence="13 14">F0195</strain>
    </source>
</reference>
<keyword evidence="8" id="KW-0067">ATP-binding</keyword>
<dbReference type="CDD" id="cd00082">
    <property type="entry name" value="HisKA"/>
    <property type="match status" value="1"/>
</dbReference>
<dbReference type="RefSeq" id="WP_021726458.1">
    <property type="nucleotide sequence ID" value="NZ_AWEZ01000054.1"/>
</dbReference>
<dbReference type="InterPro" id="IPR050351">
    <property type="entry name" value="BphY/WalK/GraS-like"/>
</dbReference>
<dbReference type="InterPro" id="IPR003661">
    <property type="entry name" value="HisK_dim/P_dom"/>
</dbReference>
<evidence type="ECO:0000256" key="5">
    <source>
        <dbReference type="ARBA" id="ARBA00022679"/>
    </source>
</evidence>
<dbReference type="GO" id="GO:0007234">
    <property type="term" value="P:osmosensory signaling via phosphorelay pathway"/>
    <property type="evidence" value="ECO:0007669"/>
    <property type="project" value="TreeGrafter"/>
</dbReference>
<dbReference type="GO" id="GO:0005524">
    <property type="term" value="F:ATP binding"/>
    <property type="evidence" value="ECO:0007669"/>
    <property type="project" value="UniProtKB-KW"/>
</dbReference>
<keyword evidence="11" id="KW-0472">Membrane</keyword>
<evidence type="ECO:0000256" key="10">
    <source>
        <dbReference type="ARBA" id="ARBA00039401"/>
    </source>
</evidence>
<dbReference type="EMBL" id="AWEZ01000054">
    <property type="protein sequence ID" value="ERL07713.1"/>
    <property type="molecule type" value="Genomic_DNA"/>
</dbReference>
<dbReference type="Pfam" id="PF00512">
    <property type="entry name" value="HisKA"/>
    <property type="match status" value="1"/>
</dbReference>
<evidence type="ECO:0000313" key="13">
    <source>
        <dbReference type="EMBL" id="ERL07713.1"/>
    </source>
</evidence>
<keyword evidence="14" id="KW-1185">Reference proteome</keyword>
<dbReference type="PANTHER" id="PTHR42878:SF7">
    <property type="entry name" value="SENSOR HISTIDINE KINASE GLRK"/>
    <property type="match status" value="1"/>
</dbReference>
<dbReference type="PROSITE" id="PS50109">
    <property type="entry name" value="HIS_KIN"/>
    <property type="match status" value="1"/>
</dbReference>
<dbReference type="InterPro" id="IPR003594">
    <property type="entry name" value="HATPase_dom"/>
</dbReference>
<dbReference type="SMART" id="SM00388">
    <property type="entry name" value="HisKA"/>
    <property type="match status" value="1"/>
</dbReference>
<evidence type="ECO:0000256" key="9">
    <source>
        <dbReference type="ARBA" id="ARBA00023012"/>
    </source>
</evidence>
<evidence type="ECO:0000256" key="4">
    <source>
        <dbReference type="ARBA" id="ARBA00022553"/>
    </source>
</evidence>
<dbReference type="Proteomes" id="UP000016638">
    <property type="component" value="Unassembled WGS sequence"/>
</dbReference>
<dbReference type="PRINTS" id="PR00344">
    <property type="entry name" value="BCTRLSENSOR"/>
</dbReference>
<comment type="subcellular location">
    <subcellularLocation>
        <location evidence="2">Cell membrane</location>
    </subcellularLocation>
</comment>
<dbReference type="GO" id="GO:0000156">
    <property type="term" value="F:phosphorelay response regulator activity"/>
    <property type="evidence" value="ECO:0007669"/>
    <property type="project" value="TreeGrafter"/>
</dbReference>
<evidence type="ECO:0000256" key="3">
    <source>
        <dbReference type="ARBA" id="ARBA00012438"/>
    </source>
</evidence>
<dbReference type="SMART" id="SM00387">
    <property type="entry name" value="HATPase_c"/>
    <property type="match status" value="1"/>
</dbReference>
<dbReference type="InterPro" id="IPR036097">
    <property type="entry name" value="HisK_dim/P_sf"/>
</dbReference>
<dbReference type="Gene3D" id="1.10.287.130">
    <property type="match status" value="1"/>
</dbReference>
<dbReference type="GO" id="GO:0030295">
    <property type="term" value="F:protein kinase activator activity"/>
    <property type="evidence" value="ECO:0007669"/>
    <property type="project" value="TreeGrafter"/>
</dbReference>
<keyword evidence="5" id="KW-0808">Transferase</keyword>
<evidence type="ECO:0000256" key="6">
    <source>
        <dbReference type="ARBA" id="ARBA00022741"/>
    </source>
</evidence>
<dbReference type="CDD" id="cd00075">
    <property type="entry name" value="HATPase"/>
    <property type="match status" value="1"/>
</dbReference>
<keyword evidence="6" id="KW-0547">Nucleotide-binding</keyword>
<evidence type="ECO:0000256" key="11">
    <source>
        <dbReference type="SAM" id="Phobius"/>
    </source>
</evidence>
<dbReference type="Pfam" id="PF02518">
    <property type="entry name" value="HATPase_c"/>
    <property type="match status" value="1"/>
</dbReference>
<feature type="transmembrane region" description="Helical" evidence="11">
    <location>
        <begin position="12"/>
        <end position="40"/>
    </location>
</feature>
<evidence type="ECO:0000256" key="1">
    <source>
        <dbReference type="ARBA" id="ARBA00000085"/>
    </source>
</evidence>
<evidence type="ECO:0000256" key="8">
    <source>
        <dbReference type="ARBA" id="ARBA00022840"/>
    </source>
</evidence>
<evidence type="ECO:0000256" key="7">
    <source>
        <dbReference type="ARBA" id="ARBA00022777"/>
    </source>
</evidence>
<dbReference type="InterPro" id="IPR004358">
    <property type="entry name" value="Sig_transdc_His_kin-like_C"/>
</dbReference>
<dbReference type="InterPro" id="IPR005467">
    <property type="entry name" value="His_kinase_dom"/>
</dbReference>
<dbReference type="SUPFAM" id="SSF55874">
    <property type="entry name" value="ATPase domain of HSP90 chaperone/DNA topoisomerase II/histidine kinase"/>
    <property type="match status" value="1"/>
</dbReference>
<protein>
    <recommendedName>
        <fullName evidence="10">Sensor-like histidine kinase SenX3</fullName>
        <ecNumber evidence="3">2.7.13.3</ecNumber>
    </recommendedName>
</protein>
<dbReference type="Gene3D" id="3.30.565.10">
    <property type="entry name" value="Histidine kinase-like ATPase, C-terminal domain"/>
    <property type="match status" value="1"/>
</dbReference>
<dbReference type="PANTHER" id="PTHR42878">
    <property type="entry name" value="TWO-COMPONENT HISTIDINE KINASE"/>
    <property type="match status" value="1"/>
</dbReference>
<sequence>MRELARVRLRGGLGVVTSCILGAAAILVVNIVIVGVVVFATGLRGGSDTAPKASKVSESLTERDGTYALSTDVERALRDHGSWALLIDEDGNVVWDFDVPDDVPPRYTPADVASFSRWYLGDYPVSCWRHGGRLVVVGSPKGSVWKYAVTLGSHELGGIVVLLGAVFCADLIVLVALARMLSRSSWKQRDDARNEWVAAVSHDVRTPLAAVVTDAASLMESPRLGAGERERAARIVTKSQETAALLADLNTANRLRFAMEPVDATDVHLAAVLRSVVADFVDEGTGACELGLDVAPAAEGLCMRGSEALLRRMVVNLVGNSIRHNPQGCHVTVSLAARAGLLGSSFGRRLVLVVSDDGRGLGAGTLAALKRRPGAEFPEHGLGLVIVRRIAAAHGGRACFSENEGGGCTCTVELPTRATTA</sequence>
<comment type="catalytic activity">
    <reaction evidence="1">
        <text>ATP + protein L-histidine = ADP + protein N-phospho-L-histidine.</text>
        <dbReference type="EC" id="2.7.13.3"/>
    </reaction>
</comment>
<evidence type="ECO:0000259" key="12">
    <source>
        <dbReference type="PROSITE" id="PS50109"/>
    </source>
</evidence>
<dbReference type="EC" id="2.7.13.3" evidence="3"/>
<dbReference type="SUPFAM" id="SSF47384">
    <property type="entry name" value="Homodimeric domain of signal transducing histidine kinase"/>
    <property type="match status" value="1"/>
</dbReference>
<dbReference type="AlphaFoldDB" id="U2TNL0"/>
<dbReference type="eggNOG" id="COG2205">
    <property type="taxonomic scope" value="Bacteria"/>
</dbReference>
<dbReference type="OrthoDB" id="9757990at2"/>
<feature type="domain" description="Histidine kinase" evidence="12">
    <location>
        <begin position="199"/>
        <end position="418"/>
    </location>
</feature>
<dbReference type="InterPro" id="IPR036890">
    <property type="entry name" value="HATPase_C_sf"/>
</dbReference>
<comment type="caution">
    <text evidence="13">The sequence shown here is derived from an EMBL/GenBank/DDBJ whole genome shotgun (WGS) entry which is preliminary data.</text>
</comment>